<dbReference type="OrthoDB" id="3774052at2"/>
<keyword evidence="1" id="KW-0378">Hydrolase</keyword>
<dbReference type="NCBIfam" id="TIGR01549">
    <property type="entry name" value="HAD-SF-IA-v1"/>
    <property type="match status" value="1"/>
</dbReference>
<accession>A0A2V5LBB1</accession>
<evidence type="ECO:0000313" key="3">
    <source>
        <dbReference type="Proteomes" id="UP000247832"/>
    </source>
</evidence>
<protein>
    <submittedName>
        <fullName evidence="2">Haloacid dehalogenase</fullName>
    </submittedName>
</protein>
<dbReference type="InterPro" id="IPR006439">
    <property type="entry name" value="HAD-SF_hydro_IA"/>
</dbReference>
<dbReference type="GO" id="GO:0016787">
    <property type="term" value="F:hydrolase activity"/>
    <property type="evidence" value="ECO:0007669"/>
    <property type="project" value="UniProtKB-KW"/>
</dbReference>
<dbReference type="InterPro" id="IPR023214">
    <property type="entry name" value="HAD_sf"/>
</dbReference>
<dbReference type="Proteomes" id="UP000247832">
    <property type="component" value="Unassembled WGS sequence"/>
</dbReference>
<evidence type="ECO:0000313" key="2">
    <source>
        <dbReference type="EMBL" id="PYI68931.1"/>
    </source>
</evidence>
<dbReference type="SUPFAM" id="SSF56784">
    <property type="entry name" value="HAD-like"/>
    <property type="match status" value="1"/>
</dbReference>
<reference evidence="2 3" key="1">
    <citation type="submission" date="2018-05" db="EMBL/GenBank/DDBJ databases">
        <title>Genetic diversity of glacier-inhabiting Cryobacterium bacteria in China and description of Cryobacterium mengkeensis sp. nov. and Arthrobacter glacialis sp. nov.</title>
        <authorList>
            <person name="Liu Q."/>
            <person name="Xin Y.-H."/>
        </authorList>
    </citation>
    <scope>NUCLEOTIDE SEQUENCE [LARGE SCALE GENOMIC DNA]</scope>
    <source>
        <strain evidence="2 3">LI2</strain>
    </source>
</reference>
<dbReference type="Pfam" id="PF00702">
    <property type="entry name" value="Hydrolase"/>
    <property type="match status" value="1"/>
</dbReference>
<comment type="caution">
    <text evidence="2">The sequence shown here is derived from an EMBL/GenBank/DDBJ whole genome shotgun (WGS) entry which is preliminary data.</text>
</comment>
<dbReference type="Gene3D" id="3.40.50.1000">
    <property type="entry name" value="HAD superfamily/HAD-like"/>
    <property type="match status" value="1"/>
</dbReference>
<organism evidence="2 3">
    <name type="scientific">Arthrobacter livingstonensis</name>
    <dbReference type="NCBI Taxonomy" id="670078"/>
    <lineage>
        <taxon>Bacteria</taxon>
        <taxon>Bacillati</taxon>
        <taxon>Actinomycetota</taxon>
        <taxon>Actinomycetes</taxon>
        <taxon>Micrococcales</taxon>
        <taxon>Micrococcaceae</taxon>
        <taxon>Arthrobacter</taxon>
    </lineage>
</organism>
<dbReference type="InterPro" id="IPR051540">
    <property type="entry name" value="S-2-haloacid_dehalogenase"/>
</dbReference>
<dbReference type="EMBL" id="QJVD01000003">
    <property type="protein sequence ID" value="PYI68931.1"/>
    <property type="molecule type" value="Genomic_DNA"/>
</dbReference>
<dbReference type="Gene3D" id="1.10.150.750">
    <property type="match status" value="1"/>
</dbReference>
<dbReference type="InterPro" id="IPR036412">
    <property type="entry name" value="HAD-like_sf"/>
</dbReference>
<dbReference type="RefSeq" id="WP_110499680.1">
    <property type="nucleotide sequence ID" value="NZ_QJVD01000003.1"/>
</dbReference>
<proteinExistence type="predicted"/>
<dbReference type="PANTHER" id="PTHR43316:SF9">
    <property type="entry name" value="ACID DEHALOGENASE, PUTATIVE (AFU_ORTHOLOGUE AFUA_6G14460)-RELATED"/>
    <property type="match status" value="1"/>
</dbReference>
<dbReference type="PANTHER" id="PTHR43316">
    <property type="entry name" value="HYDROLASE, HALOACID DELAHOGENASE-RELATED"/>
    <property type="match status" value="1"/>
</dbReference>
<dbReference type="AlphaFoldDB" id="A0A2V5LBB1"/>
<name>A0A2V5LBB1_9MICC</name>
<evidence type="ECO:0000256" key="1">
    <source>
        <dbReference type="ARBA" id="ARBA00022801"/>
    </source>
</evidence>
<keyword evidence="3" id="KW-1185">Reference proteome</keyword>
<sequence>MQAITFDLFSALTDARTGGAEMFGIWARQRSWPVTGRQVYDAWDQFNKSAQAEVVGWVSYATLAQQALKSTYLKLDLCGNVATDTSTLLDSQANWPLWPDTESGIKRISARKRVGILSNVDDTLAVRTRAAALFSPDLMLTSQRLGAYKPDPKIYERAKEACGGDLLHVATSARDVRGALEAGIEVVRLLRPGHHLDPNGPKPSQEVASLLELADALGC</sequence>
<gene>
    <name evidence="2" type="ORF">CVV68_03730</name>
</gene>